<dbReference type="EMBL" id="MTYJ01000148">
    <property type="protein sequence ID" value="OQV12290.1"/>
    <property type="molecule type" value="Genomic_DNA"/>
</dbReference>
<gene>
    <name evidence="2" type="ORF">BV898_13402</name>
</gene>
<sequence>MHPIISKCSALARLPAHQSIASLSKLSEVAPQFTISCHRTSSADNGKGRITSREEARTWNSLTASHSFSKISCWEISRTGNDGSGKASRDVGCTGNFVTAPYSSATVFRQLASTPFSGSAGIPHREGMSMTSTGKLPTAPYSSSRFQLDFQQLCSITLSPLPSGQFPFIMPSRLPISSPGIRRPGLGDNVMNKLPSIWNTEKCDPVPDAYREIDAPTAEHLKIEKHAARLVRIRHRKMKKHQYKKLQKRMGRRFAKDKLKRFNRALKLFYAAQNLIVTKAKAFDPEEYVRNYLATAKGCEEAREEELLRRRGPSKRSIERKFYQPFPKSNRYR</sequence>
<dbReference type="SMART" id="SM01155">
    <property type="entry name" value="DUF1713"/>
    <property type="match status" value="1"/>
</dbReference>
<dbReference type="Proteomes" id="UP000192578">
    <property type="component" value="Unassembled WGS sequence"/>
</dbReference>
<reference evidence="3" key="1">
    <citation type="submission" date="2017-01" db="EMBL/GenBank/DDBJ databases">
        <title>Comparative genomics of anhydrobiosis in the tardigrade Hypsibius dujardini.</title>
        <authorList>
            <person name="Yoshida Y."/>
            <person name="Koutsovoulos G."/>
            <person name="Laetsch D."/>
            <person name="Stevens L."/>
            <person name="Kumar S."/>
            <person name="Horikawa D."/>
            <person name="Ishino K."/>
            <person name="Komine S."/>
            <person name="Tomita M."/>
            <person name="Blaxter M."/>
            <person name="Arakawa K."/>
        </authorList>
    </citation>
    <scope>NUCLEOTIDE SEQUENCE [LARGE SCALE GENOMIC DNA]</scope>
    <source>
        <strain evidence="3">Z151</strain>
    </source>
</reference>
<comment type="caution">
    <text evidence="2">The sequence shown here is derived from an EMBL/GenBank/DDBJ whole genome shotgun (WGS) entry which is preliminary data.</text>
</comment>
<name>A0A1W0WAU4_HYPEX</name>
<organism evidence="2 3">
    <name type="scientific">Hypsibius exemplaris</name>
    <name type="common">Freshwater tardigrade</name>
    <dbReference type="NCBI Taxonomy" id="2072580"/>
    <lineage>
        <taxon>Eukaryota</taxon>
        <taxon>Metazoa</taxon>
        <taxon>Ecdysozoa</taxon>
        <taxon>Tardigrada</taxon>
        <taxon>Eutardigrada</taxon>
        <taxon>Parachela</taxon>
        <taxon>Hypsibioidea</taxon>
        <taxon>Hypsibiidae</taxon>
        <taxon>Hypsibius</taxon>
    </lineage>
</organism>
<dbReference type="AlphaFoldDB" id="A0A1W0WAU4"/>
<protein>
    <recommendedName>
        <fullName evidence="1">Ribosomal protein mS38 C-terminal domain-containing protein</fullName>
    </recommendedName>
</protein>
<accession>A0A1W0WAU4</accession>
<dbReference type="OrthoDB" id="6423950at2759"/>
<proteinExistence type="predicted"/>
<dbReference type="InterPro" id="IPR013177">
    <property type="entry name" value="Ribosomal_mS38_C"/>
</dbReference>
<evidence type="ECO:0000259" key="1">
    <source>
        <dbReference type="SMART" id="SM01155"/>
    </source>
</evidence>
<feature type="domain" description="Ribosomal protein mS38 C-terminal" evidence="1">
    <location>
        <begin position="226"/>
        <end position="261"/>
    </location>
</feature>
<evidence type="ECO:0000313" key="2">
    <source>
        <dbReference type="EMBL" id="OQV12290.1"/>
    </source>
</evidence>
<keyword evidence="3" id="KW-1185">Reference proteome</keyword>
<evidence type="ECO:0000313" key="3">
    <source>
        <dbReference type="Proteomes" id="UP000192578"/>
    </source>
</evidence>